<feature type="domain" description="AMP-binding enzyme C-terminal" evidence="5">
    <location>
        <begin position="440"/>
        <end position="515"/>
    </location>
</feature>
<evidence type="ECO:0000256" key="3">
    <source>
        <dbReference type="SAM" id="Phobius"/>
    </source>
</evidence>
<evidence type="ECO:0000259" key="5">
    <source>
        <dbReference type="Pfam" id="PF13193"/>
    </source>
</evidence>
<dbReference type="InterPro" id="IPR025110">
    <property type="entry name" value="AMP-bd_C"/>
</dbReference>
<dbReference type="Pfam" id="PF00501">
    <property type="entry name" value="AMP-binding"/>
    <property type="match status" value="1"/>
</dbReference>
<dbReference type="PROSITE" id="PS00455">
    <property type="entry name" value="AMP_BINDING"/>
    <property type="match status" value="1"/>
</dbReference>
<evidence type="ECO:0000313" key="6">
    <source>
        <dbReference type="EMBL" id="QPK79108.1"/>
    </source>
</evidence>
<keyword evidence="3" id="KW-0472">Membrane</keyword>
<organism evidence="6 7">
    <name type="scientific">Corynebacterium lizhenjunii</name>
    <dbReference type="NCBI Taxonomy" id="2709394"/>
    <lineage>
        <taxon>Bacteria</taxon>
        <taxon>Bacillati</taxon>
        <taxon>Actinomycetota</taxon>
        <taxon>Actinomycetes</taxon>
        <taxon>Mycobacteriales</taxon>
        <taxon>Corynebacteriaceae</taxon>
        <taxon>Corynebacterium</taxon>
    </lineage>
</organism>
<dbReference type="GO" id="GO:0016878">
    <property type="term" value="F:acid-thiol ligase activity"/>
    <property type="evidence" value="ECO:0007669"/>
    <property type="project" value="UniProtKB-ARBA"/>
</dbReference>
<dbReference type="InterPro" id="IPR050237">
    <property type="entry name" value="ATP-dep_AMP-bd_enzyme"/>
</dbReference>
<evidence type="ECO:0000256" key="1">
    <source>
        <dbReference type="ARBA" id="ARBA00006432"/>
    </source>
</evidence>
<sequence>MLIYGTQHNANELDIGPCNQLYRHAKYSPERPALVYEGQTYTYREFTTEVRKWAAHFEQAGVNQGDRVGYIGLNSRSFLFAMFGAWWVGATFMPFNFRLSAPETAKLFLLGTPHTVVVEGSHLAKAKNVFGIERHHVVVVDDDPAAPVDEVVPLYWSATSSFEELDTSMVMRPRAVTMEDLALLLFTSGTTGLPKGAELTFGNLWWNSINVDSMVDTRPGDYSLATAPLFHVGALNSFAIRSFFRGNTLVVHRKFDPEITLRDMVTYKIASVFLVPAQLAAMEKAPSFESSDLSTLRAVICAGAPVPPAIIRRFADKGVSVQQAWGLTETSPFATYLPPEMTQAKLGSCGIPMPHTQVRLMNPDTGVEVKDPHVTGEMWVKGPNVAVGYWNNPEMTQKAYTAGWFRSGDIGYMDEDGYFYIVDRLKDMIISGGENVYPAEVERILAENDTFARCAVVGIPDEKWGERIVAVIEHTGEIDFTVQDIRDHCARHLARYKLPSKVVVVDEIPRNAGGKVDKILLRQGVREGTIGEVIP</sequence>
<keyword evidence="7" id="KW-1185">Reference proteome</keyword>
<dbReference type="Pfam" id="PF13193">
    <property type="entry name" value="AMP-binding_C"/>
    <property type="match status" value="1"/>
</dbReference>
<dbReference type="Gene3D" id="3.30.300.30">
    <property type="match status" value="1"/>
</dbReference>
<dbReference type="EMBL" id="CP064954">
    <property type="protein sequence ID" value="QPK79108.1"/>
    <property type="molecule type" value="Genomic_DNA"/>
</dbReference>
<protein>
    <submittedName>
        <fullName evidence="6">AMP-binding protein</fullName>
    </submittedName>
</protein>
<evidence type="ECO:0000259" key="4">
    <source>
        <dbReference type="Pfam" id="PF00501"/>
    </source>
</evidence>
<dbReference type="Proteomes" id="UP000594681">
    <property type="component" value="Chromosome"/>
</dbReference>
<accession>A0A7T0P9T9</accession>
<keyword evidence="3" id="KW-1133">Transmembrane helix</keyword>
<name>A0A7T0P9T9_9CORY</name>
<dbReference type="Gene3D" id="3.40.50.12780">
    <property type="entry name" value="N-terminal domain of ligase-like"/>
    <property type="match status" value="1"/>
</dbReference>
<dbReference type="InterPro" id="IPR045851">
    <property type="entry name" value="AMP-bd_C_sf"/>
</dbReference>
<comment type="similarity">
    <text evidence="1">Belongs to the ATP-dependent AMP-binding enzyme family.</text>
</comment>
<proteinExistence type="inferred from homology"/>
<reference evidence="6 7" key="1">
    <citation type="submission" date="2020-11" db="EMBL/GenBank/DDBJ databases">
        <title>Corynebacterium sp. ZJ-599.</title>
        <authorList>
            <person name="Zhou J."/>
        </authorList>
    </citation>
    <scope>NUCLEOTIDE SEQUENCE [LARGE SCALE GENOMIC DNA]</scope>
    <source>
        <strain evidence="6 7">ZJ-599</strain>
    </source>
</reference>
<dbReference type="InterPro" id="IPR042099">
    <property type="entry name" value="ANL_N_sf"/>
</dbReference>
<dbReference type="InterPro" id="IPR020845">
    <property type="entry name" value="AMP-binding_CS"/>
</dbReference>
<dbReference type="RefSeq" id="WP_165009958.1">
    <property type="nucleotide sequence ID" value="NZ_CP064954.1"/>
</dbReference>
<dbReference type="AlphaFoldDB" id="A0A7T0P9T9"/>
<keyword evidence="3" id="KW-0812">Transmembrane</keyword>
<keyword evidence="2" id="KW-0436">Ligase</keyword>
<dbReference type="KEGG" id="cliz:G7Y31_11565"/>
<dbReference type="PANTHER" id="PTHR43767:SF1">
    <property type="entry name" value="NONRIBOSOMAL PEPTIDE SYNTHASE PES1 (EUROFUNG)-RELATED"/>
    <property type="match status" value="1"/>
</dbReference>
<feature type="domain" description="AMP-dependent synthetase/ligase" evidence="4">
    <location>
        <begin position="23"/>
        <end position="390"/>
    </location>
</feature>
<evidence type="ECO:0000313" key="7">
    <source>
        <dbReference type="Proteomes" id="UP000594681"/>
    </source>
</evidence>
<dbReference type="FunFam" id="3.30.300.30:FF:000008">
    <property type="entry name" value="2,3-dihydroxybenzoate-AMP ligase"/>
    <property type="match status" value="1"/>
</dbReference>
<dbReference type="SUPFAM" id="SSF56801">
    <property type="entry name" value="Acetyl-CoA synthetase-like"/>
    <property type="match status" value="1"/>
</dbReference>
<dbReference type="InterPro" id="IPR000873">
    <property type="entry name" value="AMP-dep_synth/lig_dom"/>
</dbReference>
<gene>
    <name evidence="6" type="ORF">G7Y31_11565</name>
</gene>
<feature type="transmembrane region" description="Helical" evidence="3">
    <location>
        <begin position="77"/>
        <end position="97"/>
    </location>
</feature>
<dbReference type="PANTHER" id="PTHR43767">
    <property type="entry name" value="LONG-CHAIN-FATTY-ACID--COA LIGASE"/>
    <property type="match status" value="1"/>
</dbReference>
<evidence type="ECO:0000256" key="2">
    <source>
        <dbReference type="ARBA" id="ARBA00022598"/>
    </source>
</evidence>